<organism evidence="3 4">
    <name type="scientific">Anaplasma platys</name>
    <dbReference type="NCBI Taxonomy" id="949"/>
    <lineage>
        <taxon>Bacteria</taxon>
        <taxon>Pseudomonadati</taxon>
        <taxon>Pseudomonadota</taxon>
        <taxon>Alphaproteobacteria</taxon>
        <taxon>Rickettsiales</taxon>
        <taxon>Anaplasmataceae</taxon>
        <taxon>Anaplasma</taxon>
    </lineage>
</organism>
<evidence type="ECO:0000256" key="1">
    <source>
        <dbReference type="SAM" id="MobiDB-lite"/>
    </source>
</evidence>
<reference evidence="3 4" key="1">
    <citation type="journal article" date="2020" name="Pathogens">
        <title>First Whole Genome Sequence of Anaplasma platys, an Obligate Intracellular Rickettsial Pathogen of Dogs.</title>
        <authorList>
            <person name="Llanes A."/>
            <person name="Rajeev S."/>
        </authorList>
    </citation>
    <scope>NUCLEOTIDE SEQUENCE [LARGE SCALE GENOMIC DNA]</scope>
    <source>
        <strain evidence="3 4">S3</strain>
    </source>
</reference>
<evidence type="ECO:0000256" key="2">
    <source>
        <dbReference type="SAM" id="Phobius"/>
    </source>
</evidence>
<dbReference type="EMBL" id="CP046391">
    <property type="protein sequence ID" value="QJC27730.1"/>
    <property type="molecule type" value="Genomic_DNA"/>
</dbReference>
<feature type="transmembrane region" description="Helical" evidence="2">
    <location>
        <begin position="110"/>
        <end position="132"/>
    </location>
</feature>
<feature type="transmembrane region" description="Helical" evidence="2">
    <location>
        <begin position="86"/>
        <end position="104"/>
    </location>
</feature>
<dbReference type="Proteomes" id="UP000500930">
    <property type="component" value="Chromosome"/>
</dbReference>
<evidence type="ECO:0000313" key="4">
    <source>
        <dbReference type="Proteomes" id="UP000500930"/>
    </source>
</evidence>
<gene>
    <name evidence="3" type="ORF">ANPL_03360</name>
</gene>
<name>A0A858PYT6_9RICK</name>
<accession>A0A858PYT6</accession>
<proteinExistence type="predicted"/>
<keyword evidence="2" id="KW-0812">Transmembrane</keyword>
<keyword evidence="4" id="KW-1185">Reference proteome</keyword>
<feature type="region of interest" description="Disordered" evidence="1">
    <location>
        <begin position="56"/>
        <end position="76"/>
    </location>
</feature>
<dbReference type="AlphaFoldDB" id="A0A858PYT6"/>
<sequence length="284" mass="30859">MNPIIMYAAIGLLVGVVLEVLISLGMLLVATFVCIRTKIQNLLQSMCNKKSERQIMNNPDYSEGTTRCQQSANRESQSKNTYSNKVLLGVLVACMLAAIIAQVVTGDFAFAATVAILSMAPILVFTCLSYLINVTSKSEATLGSPRNSRTASAYTERQAGPTICYPVQLTDRQHRQNACASQCYAPSSPSAPPQDYTQNATYIPATYHRHTTDPYYSQHISSPAYLQSHLTPSCGNIHVSGSGESNIQHRNSLCSTLPASTMAGTHVEEATVHYHSSGSCEHFR</sequence>
<feature type="transmembrane region" description="Helical" evidence="2">
    <location>
        <begin position="6"/>
        <end position="35"/>
    </location>
</feature>
<keyword evidence="2" id="KW-1133">Transmembrane helix</keyword>
<protein>
    <submittedName>
        <fullName evidence="3">Uncharacterized protein</fullName>
    </submittedName>
</protein>
<keyword evidence="2" id="KW-0472">Membrane</keyword>
<evidence type="ECO:0000313" key="3">
    <source>
        <dbReference type="EMBL" id="QJC27730.1"/>
    </source>
</evidence>
<dbReference type="KEGG" id="aplt:ANPL_03360"/>